<dbReference type="AlphaFoldDB" id="A0AAV5JC88"/>
<dbReference type="EMBL" id="BPVZ01000033">
    <property type="protein sequence ID" value="GKV11172.1"/>
    <property type="molecule type" value="Genomic_DNA"/>
</dbReference>
<evidence type="ECO:0000256" key="1">
    <source>
        <dbReference type="SAM" id="SignalP"/>
    </source>
</evidence>
<evidence type="ECO:0000313" key="2">
    <source>
        <dbReference type="EMBL" id="GKV11172.1"/>
    </source>
</evidence>
<name>A0AAV5JC88_9ROSI</name>
<organism evidence="2 3">
    <name type="scientific">Rubroshorea leprosula</name>
    <dbReference type="NCBI Taxonomy" id="152421"/>
    <lineage>
        <taxon>Eukaryota</taxon>
        <taxon>Viridiplantae</taxon>
        <taxon>Streptophyta</taxon>
        <taxon>Embryophyta</taxon>
        <taxon>Tracheophyta</taxon>
        <taxon>Spermatophyta</taxon>
        <taxon>Magnoliopsida</taxon>
        <taxon>eudicotyledons</taxon>
        <taxon>Gunneridae</taxon>
        <taxon>Pentapetalae</taxon>
        <taxon>rosids</taxon>
        <taxon>malvids</taxon>
        <taxon>Malvales</taxon>
        <taxon>Dipterocarpaceae</taxon>
        <taxon>Rubroshorea</taxon>
    </lineage>
</organism>
<keyword evidence="3" id="KW-1185">Reference proteome</keyword>
<protein>
    <submittedName>
        <fullName evidence="2">Uncharacterized protein</fullName>
    </submittedName>
</protein>
<comment type="caution">
    <text evidence="2">The sequence shown here is derived from an EMBL/GenBank/DDBJ whole genome shotgun (WGS) entry which is preliminary data.</text>
</comment>
<dbReference type="Proteomes" id="UP001054252">
    <property type="component" value="Unassembled WGS sequence"/>
</dbReference>
<gene>
    <name evidence="2" type="ORF">SLEP1_g22446</name>
</gene>
<proteinExistence type="predicted"/>
<keyword evidence="1" id="KW-0732">Signal</keyword>
<sequence>MLALVMVLLSGLFIDYFGNAWILKESKQCFLSLPIGRIYSCRCTCLGFDFTLCILETVWMPCYDAGNCGSCSWYGGRDAIAPEVSSQVSAKWWLD</sequence>
<feature type="signal peptide" evidence="1">
    <location>
        <begin position="1"/>
        <end position="20"/>
    </location>
</feature>
<evidence type="ECO:0000313" key="3">
    <source>
        <dbReference type="Proteomes" id="UP001054252"/>
    </source>
</evidence>
<reference evidence="2 3" key="1">
    <citation type="journal article" date="2021" name="Commun. Biol.">
        <title>The genome of Shorea leprosula (Dipterocarpaceae) highlights the ecological relevance of drought in aseasonal tropical rainforests.</title>
        <authorList>
            <person name="Ng K.K.S."/>
            <person name="Kobayashi M.J."/>
            <person name="Fawcett J.A."/>
            <person name="Hatakeyama M."/>
            <person name="Paape T."/>
            <person name="Ng C.H."/>
            <person name="Ang C.C."/>
            <person name="Tnah L.H."/>
            <person name="Lee C.T."/>
            <person name="Nishiyama T."/>
            <person name="Sese J."/>
            <person name="O'Brien M.J."/>
            <person name="Copetti D."/>
            <person name="Mohd Noor M.I."/>
            <person name="Ong R.C."/>
            <person name="Putra M."/>
            <person name="Sireger I.Z."/>
            <person name="Indrioko S."/>
            <person name="Kosugi Y."/>
            <person name="Izuno A."/>
            <person name="Isagi Y."/>
            <person name="Lee S.L."/>
            <person name="Shimizu K.K."/>
        </authorList>
    </citation>
    <scope>NUCLEOTIDE SEQUENCE [LARGE SCALE GENOMIC DNA]</scope>
    <source>
        <strain evidence="2">214</strain>
    </source>
</reference>
<feature type="chain" id="PRO_5043484301" evidence="1">
    <location>
        <begin position="21"/>
        <end position="95"/>
    </location>
</feature>
<accession>A0AAV5JC88</accession>